<dbReference type="OrthoDB" id="3543113at2759"/>
<dbReference type="SUPFAM" id="SSF52047">
    <property type="entry name" value="RNI-like"/>
    <property type="match status" value="1"/>
</dbReference>
<dbReference type="EMBL" id="QPFP01000103">
    <property type="protein sequence ID" value="TEB21748.1"/>
    <property type="molecule type" value="Genomic_DNA"/>
</dbReference>
<proteinExistence type="predicted"/>
<dbReference type="Proteomes" id="UP000298030">
    <property type="component" value="Unassembled WGS sequence"/>
</dbReference>
<gene>
    <name evidence="1" type="ORF">FA13DRAFT_1829808</name>
</gene>
<comment type="caution">
    <text evidence="1">The sequence shown here is derived from an EMBL/GenBank/DDBJ whole genome shotgun (WGS) entry which is preliminary data.</text>
</comment>
<protein>
    <recommendedName>
        <fullName evidence="3">F-box domain-containing protein</fullName>
    </recommendedName>
</protein>
<evidence type="ECO:0000313" key="2">
    <source>
        <dbReference type="Proteomes" id="UP000298030"/>
    </source>
</evidence>
<name>A0A4Y7SJA7_COPMI</name>
<evidence type="ECO:0000313" key="1">
    <source>
        <dbReference type="EMBL" id="TEB21748.1"/>
    </source>
</evidence>
<dbReference type="InterPro" id="IPR032675">
    <property type="entry name" value="LRR_dom_sf"/>
</dbReference>
<reference evidence="1 2" key="1">
    <citation type="journal article" date="2019" name="Nat. Ecol. Evol.">
        <title>Megaphylogeny resolves global patterns of mushroom evolution.</title>
        <authorList>
            <person name="Varga T."/>
            <person name="Krizsan K."/>
            <person name="Foldi C."/>
            <person name="Dima B."/>
            <person name="Sanchez-Garcia M."/>
            <person name="Sanchez-Ramirez S."/>
            <person name="Szollosi G.J."/>
            <person name="Szarkandi J.G."/>
            <person name="Papp V."/>
            <person name="Albert L."/>
            <person name="Andreopoulos W."/>
            <person name="Angelini C."/>
            <person name="Antonin V."/>
            <person name="Barry K.W."/>
            <person name="Bougher N.L."/>
            <person name="Buchanan P."/>
            <person name="Buyck B."/>
            <person name="Bense V."/>
            <person name="Catcheside P."/>
            <person name="Chovatia M."/>
            <person name="Cooper J."/>
            <person name="Damon W."/>
            <person name="Desjardin D."/>
            <person name="Finy P."/>
            <person name="Geml J."/>
            <person name="Haridas S."/>
            <person name="Hughes K."/>
            <person name="Justo A."/>
            <person name="Karasinski D."/>
            <person name="Kautmanova I."/>
            <person name="Kiss B."/>
            <person name="Kocsube S."/>
            <person name="Kotiranta H."/>
            <person name="LaButti K.M."/>
            <person name="Lechner B.E."/>
            <person name="Liimatainen K."/>
            <person name="Lipzen A."/>
            <person name="Lukacs Z."/>
            <person name="Mihaltcheva S."/>
            <person name="Morgado L.N."/>
            <person name="Niskanen T."/>
            <person name="Noordeloos M.E."/>
            <person name="Ohm R.A."/>
            <person name="Ortiz-Santana B."/>
            <person name="Ovrebo C."/>
            <person name="Racz N."/>
            <person name="Riley R."/>
            <person name="Savchenko A."/>
            <person name="Shiryaev A."/>
            <person name="Soop K."/>
            <person name="Spirin V."/>
            <person name="Szebenyi C."/>
            <person name="Tomsovsky M."/>
            <person name="Tulloss R.E."/>
            <person name="Uehling J."/>
            <person name="Grigoriev I.V."/>
            <person name="Vagvolgyi C."/>
            <person name="Papp T."/>
            <person name="Martin F.M."/>
            <person name="Miettinen O."/>
            <person name="Hibbett D.S."/>
            <person name="Nagy L.G."/>
        </authorList>
    </citation>
    <scope>NUCLEOTIDE SEQUENCE [LARGE SCALE GENOMIC DNA]</scope>
    <source>
        <strain evidence="1 2">FP101781</strain>
    </source>
</reference>
<organism evidence="1 2">
    <name type="scientific">Coprinellus micaceus</name>
    <name type="common">Glistening ink-cap mushroom</name>
    <name type="synonym">Coprinus micaceus</name>
    <dbReference type="NCBI Taxonomy" id="71717"/>
    <lineage>
        <taxon>Eukaryota</taxon>
        <taxon>Fungi</taxon>
        <taxon>Dikarya</taxon>
        <taxon>Basidiomycota</taxon>
        <taxon>Agaricomycotina</taxon>
        <taxon>Agaricomycetes</taxon>
        <taxon>Agaricomycetidae</taxon>
        <taxon>Agaricales</taxon>
        <taxon>Agaricineae</taxon>
        <taxon>Psathyrellaceae</taxon>
        <taxon>Coprinellus</taxon>
    </lineage>
</organism>
<dbReference type="Gene3D" id="3.80.10.10">
    <property type="entry name" value="Ribonuclease Inhibitor"/>
    <property type="match status" value="1"/>
</dbReference>
<evidence type="ECO:0008006" key="3">
    <source>
        <dbReference type="Google" id="ProtNLM"/>
    </source>
</evidence>
<keyword evidence="2" id="KW-1185">Reference proteome</keyword>
<sequence length="517" mass="57798">MHRCLLVPEILYLIHASMPKRRSLRLALACQAFLEPGLDHIWRDIDSLDPLIACLPANILQEVQPEAWNSPRVWRLRQHPTQNNLSRYLDFYAHRIRRMTFDFAGGMNMLSLHALQAIRTVTGSVPGILSPRLREFNWFSTDDIEFNLGRSFAEQLSSHMSMFLGANIRTLKLETDVSDSDVHISSTRRALARCSKHLTSLDITGTELIDYVVTTLALGLPSPAAFAHLATWPKLTNLDVYRVVTPPNVGIPKSFPPVSPAANTFPALQVISCWYAVNLSDLVHILRLLPPGNEVHTVEWVCGSYPSPAEAKQVISAVARYCNPATLKHLKLSVFALSGTGFFSQQNEPLEMSPEEIDLAPLREFHSLEHLFIEVGVSVRVTPQVLEQVPSIWPRIQTLVLSAIFPNALTPLVNHEHILTLVDALPALCDLGLRFDASRVLGSERPAHLRSQLKVLRVGKSPICSPFRVTELLKGCFPKLEMLVASVDGAENSNAMDIIKSRWKLVWQELFPPSLVL</sequence>
<dbReference type="AlphaFoldDB" id="A0A4Y7SJA7"/>
<accession>A0A4Y7SJA7</accession>